<evidence type="ECO:0000256" key="7">
    <source>
        <dbReference type="ARBA" id="ARBA00023315"/>
    </source>
</evidence>
<evidence type="ECO:0000256" key="1">
    <source>
        <dbReference type="ARBA" id="ARBA00004925"/>
    </source>
</evidence>
<dbReference type="CDD" id="cd04237">
    <property type="entry name" value="AAK_NAGS-ABP"/>
    <property type="match status" value="1"/>
</dbReference>
<gene>
    <name evidence="10" type="ORF">L3X38_034247</name>
</gene>
<dbReference type="Pfam" id="PF00696">
    <property type="entry name" value="AA_kinase"/>
    <property type="match status" value="1"/>
</dbReference>
<sequence length="698" mass="76437">MAATYSSLETHRRLAAITTKLPSPRHCSLTIAERSSRLAMVNNGRAEGRMGISLKCSNAYGPVIEESDSDCEKYNCMEDEQFVRWFREAWPYLWAHRGGTFVVIISGEMVSSPHLGPILKDIAFLHHLGIRFVLVPGTHVQIDELLTERGKKPKFVGPYRVTDSDSLTAAKEAAGAISVMIEAKLSPGPSICNIRRHGDSSRLHEVGVSVESGNFLAAKRRGVVAGVDYGATGEVKKVDVSRMRKRLNDDCIVILSNLGYSSSGEVLNCNTYEVATACALAIEADKLICIIDGPILDESGRLIRFLTLEEADMLIRTRAKQSEIAASYVKAVDEENLSGLGHDDPNATQQNGNALKGRYTTMFHNGVGFDNGSGLWSGEQGFAIGGHERQSRLNGYLSELAAAAFVCRGGVQRVHLLDGTKGGVLLLELFKRDGMGTMVASDLYEGTRMARVSDLSGIRQIILPLEASGTLVPRSDEELLQALDSFIVVEREGQIIACAALFPFQEDRCAEVAAIAVSPDCRGQGQGDKLLDYIEKKASSLGLVKLFLLTTRTADWFVRRGFSECSIESIPEKRRRKINLSRKSKYYSKQLLPDTSGITKSGIMQNMIYPIIVFIKNVKKRQWVYGIIHAYVGDWVSGFAANLGKGQILEAEILGGFFGLKLAIDKGIRNLVVEMDSATVHFIQKPSLLAHHPLAAPL</sequence>
<dbReference type="GO" id="GO:0005737">
    <property type="term" value="C:cytoplasm"/>
    <property type="evidence" value="ECO:0007669"/>
    <property type="project" value="InterPro"/>
</dbReference>
<comment type="caution">
    <text evidence="10">The sequence shown here is derived from an EMBL/GenBank/DDBJ whole genome shotgun (WGS) entry which is preliminary data.</text>
</comment>
<dbReference type="Pfam" id="PF00583">
    <property type="entry name" value="Acetyltransf_1"/>
    <property type="match status" value="1"/>
</dbReference>
<dbReference type="EMBL" id="JAJFAZ020000006">
    <property type="protein sequence ID" value="KAI5325173.1"/>
    <property type="molecule type" value="Genomic_DNA"/>
</dbReference>
<keyword evidence="6" id="KW-0808">Transferase</keyword>
<dbReference type="GO" id="GO:0003676">
    <property type="term" value="F:nucleic acid binding"/>
    <property type="evidence" value="ECO:0007669"/>
    <property type="project" value="InterPro"/>
</dbReference>
<comment type="catalytic activity">
    <reaction evidence="8">
        <text>L-glutamate + acetyl-CoA = N-acetyl-L-glutamate + CoA + H(+)</text>
        <dbReference type="Rhea" id="RHEA:24292"/>
        <dbReference type="ChEBI" id="CHEBI:15378"/>
        <dbReference type="ChEBI" id="CHEBI:29985"/>
        <dbReference type="ChEBI" id="CHEBI:44337"/>
        <dbReference type="ChEBI" id="CHEBI:57287"/>
        <dbReference type="ChEBI" id="CHEBI:57288"/>
        <dbReference type="EC" id="2.3.1.1"/>
    </reaction>
</comment>
<keyword evidence="7" id="KW-0012">Acyltransferase</keyword>
<comment type="pathway">
    <text evidence="1">Amino-acid biosynthesis; L-arginine biosynthesis; N(2)-acetyl-L-ornithine from L-glutamate: step 1/4.</text>
</comment>
<comment type="similarity">
    <text evidence="2">Belongs to the acetyltransferase family. ArgA subfamily.</text>
</comment>
<keyword evidence="5" id="KW-0028">Amino-acid biosynthesis</keyword>
<evidence type="ECO:0000256" key="4">
    <source>
        <dbReference type="ARBA" id="ARBA00022571"/>
    </source>
</evidence>
<dbReference type="CDD" id="cd04301">
    <property type="entry name" value="NAT_SF"/>
    <property type="match status" value="1"/>
</dbReference>
<dbReference type="AlphaFoldDB" id="A0AAD4VHQ8"/>
<dbReference type="GO" id="GO:0006526">
    <property type="term" value="P:L-arginine biosynthetic process"/>
    <property type="evidence" value="ECO:0007669"/>
    <property type="project" value="UniProtKB-KW"/>
</dbReference>
<dbReference type="InterPro" id="IPR033719">
    <property type="entry name" value="NAGS_kin"/>
</dbReference>
<dbReference type="Pfam" id="PF13456">
    <property type="entry name" value="RVT_3"/>
    <property type="match status" value="1"/>
</dbReference>
<evidence type="ECO:0000256" key="8">
    <source>
        <dbReference type="ARBA" id="ARBA00048372"/>
    </source>
</evidence>
<feature type="domain" description="N-acetyltransferase" evidence="9">
    <location>
        <begin position="445"/>
        <end position="593"/>
    </location>
</feature>
<dbReference type="InterPro" id="IPR001048">
    <property type="entry name" value="Asp/Glu/Uridylate_kinase"/>
</dbReference>
<evidence type="ECO:0000256" key="5">
    <source>
        <dbReference type="ARBA" id="ARBA00022605"/>
    </source>
</evidence>
<dbReference type="PANTHER" id="PTHR30602:SF12">
    <property type="entry name" value="AMINO-ACID ACETYLTRANSFERASE NAGS1, CHLOROPLASTIC-RELATED"/>
    <property type="match status" value="1"/>
</dbReference>
<evidence type="ECO:0000256" key="6">
    <source>
        <dbReference type="ARBA" id="ARBA00022679"/>
    </source>
</evidence>
<keyword evidence="4" id="KW-0055">Arginine biosynthesis</keyword>
<dbReference type="HAMAP" id="MF_01105">
    <property type="entry name" value="N_acetyl_glu_synth"/>
    <property type="match status" value="1"/>
</dbReference>
<protein>
    <recommendedName>
        <fullName evidence="3">amino-acid N-acetyltransferase</fullName>
        <ecNumber evidence="3">2.3.1.1</ecNumber>
    </recommendedName>
</protein>
<dbReference type="InterPro" id="IPR002156">
    <property type="entry name" value="RNaseH_domain"/>
</dbReference>
<dbReference type="EC" id="2.3.1.1" evidence="3"/>
<organism evidence="10 11">
    <name type="scientific">Prunus dulcis</name>
    <name type="common">Almond</name>
    <name type="synonym">Amygdalus dulcis</name>
    <dbReference type="NCBI Taxonomy" id="3755"/>
    <lineage>
        <taxon>Eukaryota</taxon>
        <taxon>Viridiplantae</taxon>
        <taxon>Streptophyta</taxon>
        <taxon>Embryophyta</taxon>
        <taxon>Tracheophyta</taxon>
        <taxon>Spermatophyta</taxon>
        <taxon>Magnoliopsida</taxon>
        <taxon>eudicotyledons</taxon>
        <taxon>Gunneridae</taxon>
        <taxon>Pentapetalae</taxon>
        <taxon>rosids</taxon>
        <taxon>fabids</taxon>
        <taxon>Rosales</taxon>
        <taxon>Rosaceae</taxon>
        <taxon>Amygdaloideae</taxon>
        <taxon>Amygdaleae</taxon>
        <taxon>Prunus</taxon>
    </lineage>
</organism>
<proteinExistence type="inferred from homology"/>
<dbReference type="SUPFAM" id="SSF53633">
    <property type="entry name" value="Carbamate kinase-like"/>
    <property type="match status" value="1"/>
</dbReference>
<name>A0AAD4VHQ8_PRUDU</name>
<reference evidence="10 11" key="1">
    <citation type="journal article" date="2022" name="G3 (Bethesda)">
        <title>Whole-genome sequence and methylome profiling of the almond [Prunus dulcis (Mill.) D.A. Webb] cultivar 'Nonpareil'.</title>
        <authorList>
            <person name="D'Amico-Willman K.M."/>
            <person name="Ouma W.Z."/>
            <person name="Meulia T."/>
            <person name="Sideli G.M."/>
            <person name="Gradziel T.M."/>
            <person name="Fresnedo-Ramirez J."/>
        </authorList>
    </citation>
    <scope>NUCLEOTIDE SEQUENCE [LARGE SCALE GENOMIC DNA]</scope>
    <source>
        <strain evidence="10">Clone GOH B32 T37-40</strain>
    </source>
</reference>
<dbReference type="GO" id="GO:0004042">
    <property type="term" value="F:L-glutamate N-acetyltransferase activity"/>
    <property type="evidence" value="ECO:0007669"/>
    <property type="project" value="InterPro"/>
</dbReference>
<evidence type="ECO:0000256" key="3">
    <source>
        <dbReference type="ARBA" id="ARBA00012697"/>
    </source>
</evidence>
<dbReference type="PANTHER" id="PTHR30602">
    <property type="entry name" value="AMINO-ACID ACETYLTRANSFERASE"/>
    <property type="match status" value="1"/>
</dbReference>
<accession>A0AAD4VHQ8</accession>
<evidence type="ECO:0000313" key="11">
    <source>
        <dbReference type="Proteomes" id="UP001054821"/>
    </source>
</evidence>
<evidence type="ECO:0000259" key="9">
    <source>
        <dbReference type="PROSITE" id="PS51186"/>
    </source>
</evidence>
<dbReference type="CDD" id="cd06222">
    <property type="entry name" value="RNase_H_like"/>
    <property type="match status" value="1"/>
</dbReference>
<evidence type="ECO:0000256" key="2">
    <source>
        <dbReference type="ARBA" id="ARBA00009145"/>
    </source>
</evidence>
<dbReference type="InterPro" id="IPR036393">
    <property type="entry name" value="AceGlu_kinase-like_sf"/>
</dbReference>
<evidence type="ECO:0000313" key="10">
    <source>
        <dbReference type="EMBL" id="KAI5325173.1"/>
    </source>
</evidence>
<dbReference type="InterPro" id="IPR044730">
    <property type="entry name" value="RNase_H-like_dom_plant"/>
</dbReference>
<dbReference type="NCBIfam" id="TIGR01890">
    <property type="entry name" value="N-Ac-Glu-synth"/>
    <property type="match status" value="1"/>
</dbReference>
<dbReference type="Gene3D" id="3.40.630.30">
    <property type="match status" value="1"/>
</dbReference>
<dbReference type="GO" id="GO:0004523">
    <property type="term" value="F:RNA-DNA hybrid ribonuclease activity"/>
    <property type="evidence" value="ECO:0007669"/>
    <property type="project" value="InterPro"/>
</dbReference>
<dbReference type="InterPro" id="IPR000182">
    <property type="entry name" value="GNAT_dom"/>
</dbReference>
<dbReference type="SUPFAM" id="SSF55729">
    <property type="entry name" value="Acyl-CoA N-acyltransferases (Nat)"/>
    <property type="match status" value="1"/>
</dbReference>
<dbReference type="InterPro" id="IPR010167">
    <property type="entry name" value="NH2A_AcTrfase"/>
</dbReference>
<dbReference type="Gene3D" id="3.40.1160.10">
    <property type="entry name" value="Acetylglutamate kinase-like"/>
    <property type="match status" value="1"/>
</dbReference>
<dbReference type="PROSITE" id="PS51186">
    <property type="entry name" value="GNAT"/>
    <property type="match status" value="1"/>
</dbReference>
<keyword evidence="11" id="KW-1185">Reference proteome</keyword>
<dbReference type="Proteomes" id="UP001054821">
    <property type="component" value="Chromosome 6"/>
</dbReference>
<dbReference type="InterPro" id="IPR016181">
    <property type="entry name" value="Acyl_CoA_acyltransferase"/>
</dbReference>